<evidence type="ECO:0000256" key="3">
    <source>
        <dbReference type="ARBA" id="ARBA00023065"/>
    </source>
</evidence>
<protein>
    <submittedName>
        <fullName evidence="5">V-type proton ATPase subunit E-like</fullName>
    </submittedName>
</protein>
<dbReference type="PaxDb" id="121845-A0A1S4EIN0"/>
<dbReference type="PANTHER" id="PTHR45715">
    <property type="entry name" value="ATPASE H+-TRANSPORTING V1 SUBUNIT E1A-RELATED"/>
    <property type="match status" value="1"/>
</dbReference>
<feature type="non-terminal residue" evidence="5">
    <location>
        <position position="209"/>
    </location>
</feature>
<evidence type="ECO:0000313" key="4">
    <source>
        <dbReference type="Proteomes" id="UP000079169"/>
    </source>
</evidence>
<dbReference type="GO" id="GO:0046961">
    <property type="term" value="F:proton-transporting ATPase activity, rotational mechanism"/>
    <property type="evidence" value="ECO:0007669"/>
    <property type="project" value="InterPro"/>
</dbReference>
<evidence type="ECO:0000313" key="5">
    <source>
        <dbReference type="RefSeq" id="XP_017301984.1"/>
    </source>
</evidence>
<dbReference type="SUPFAM" id="SSF160527">
    <property type="entry name" value="V-type ATPase subunit E-like"/>
    <property type="match status" value="1"/>
</dbReference>
<dbReference type="InterPro" id="IPR038495">
    <property type="entry name" value="ATPase_E_C"/>
</dbReference>
<dbReference type="GeneID" id="103515083"/>
<proteinExistence type="inferred from homology"/>
<keyword evidence="4" id="KW-1185">Reference proteome</keyword>
<dbReference type="Gene3D" id="3.30.2320.30">
    <property type="entry name" value="ATP synthase, E subunit, C-terminal"/>
    <property type="match status" value="1"/>
</dbReference>
<dbReference type="RefSeq" id="XP_017301984.1">
    <property type="nucleotide sequence ID" value="XM_017446495.2"/>
</dbReference>
<organism evidence="4 5">
    <name type="scientific">Diaphorina citri</name>
    <name type="common">Asian citrus psyllid</name>
    <dbReference type="NCBI Taxonomy" id="121845"/>
    <lineage>
        <taxon>Eukaryota</taxon>
        <taxon>Metazoa</taxon>
        <taxon>Ecdysozoa</taxon>
        <taxon>Arthropoda</taxon>
        <taxon>Hexapoda</taxon>
        <taxon>Insecta</taxon>
        <taxon>Pterygota</taxon>
        <taxon>Neoptera</taxon>
        <taxon>Paraneoptera</taxon>
        <taxon>Hemiptera</taxon>
        <taxon>Sternorrhyncha</taxon>
        <taxon>Psylloidea</taxon>
        <taxon>Psyllidae</taxon>
        <taxon>Diaphorininae</taxon>
        <taxon>Diaphorina</taxon>
    </lineage>
</organism>
<keyword evidence="3" id="KW-0406">Ion transport</keyword>
<keyword evidence="2" id="KW-0813">Transport</keyword>
<gene>
    <name evidence="5" type="primary">LOC103515083</name>
</gene>
<name>A0A1S4EIN0_DIACI</name>
<dbReference type="KEGG" id="dci:103515083"/>
<dbReference type="Pfam" id="PF01991">
    <property type="entry name" value="vATP-synt_E"/>
    <property type="match status" value="1"/>
</dbReference>
<dbReference type="GO" id="GO:0033178">
    <property type="term" value="C:proton-transporting two-sector ATPase complex, catalytic domain"/>
    <property type="evidence" value="ECO:0007669"/>
    <property type="project" value="InterPro"/>
</dbReference>
<evidence type="ECO:0000256" key="2">
    <source>
        <dbReference type="ARBA" id="ARBA00022448"/>
    </source>
</evidence>
<comment type="similarity">
    <text evidence="1">Belongs to the V-ATPase E subunit family.</text>
</comment>
<dbReference type="OMA" id="MMEFREN"/>
<dbReference type="AlphaFoldDB" id="A0A1S4EIN0"/>
<dbReference type="Gene3D" id="6.10.250.1620">
    <property type="match status" value="1"/>
</dbReference>
<sequence>MALDDAAVEKQIERMVAFIKTEADEKLDDIRRKIEEDYQIERERVTRDGKASVDEEYAKKYRQVELRHRTDCSNIKSEGRMNVMRVKEDSVGKIIEEAKGRLSDITEDRTKYTEILEKLIFQGVLKLLEPTVLIRCKENDLCIVRQLLPLVARDFENITGSNLTLLIDSEQYLPPEISGGVELITPDEKIRVNNTLEMRLELMALQALP</sequence>
<dbReference type="InterPro" id="IPR002842">
    <property type="entry name" value="ATPase_V1_Esu"/>
</dbReference>
<evidence type="ECO:0000256" key="1">
    <source>
        <dbReference type="ARBA" id="ARBA00005901"/>
    </source>
</evidence>
<reference evidence="5" key="1">
    <citation type="submission" date="2025-08" db="UniProtKB">
        <authorList>
            <consortium name="RefSeq"/>
        </authorList>
    </citation>
    <scope>IDENTIFICATION</scope>
</reference>
<accession>A0A1S4EIN0</accession>
<dbReference type="Proteomes" id="UP000079169">
    <property type="component" value="Unplaced"/>
</dbReference>
<dbReference type="STRING" id="121845.A0A1S4EIN0"/>